<proteinExistence type="predicted"/>
<sequence>MEITVELWKQINEQIESASRYEECNGSSPSVFIYKNLDGKMVAGFNYQPTGTELGHRFNIDHGVGIHRNEDGMVVWIKSPVANTQDELSITFKITPAMKLFALVEAKTDRCVPYRNAKEIDAIVTEFIETHGYQALKERDIEGVMGYSLSEIVPHFTRAVAELCEILPEEFQQGFAWTFREGESKHMGVLNNDGNCTYRAA</sequence>
<evidence type="ECO:0000313" key="1">
    <source>
        <dbReference type="EMBL" id="HAS8541296.1"/>
    </source>
</evidence>
<protein>
    <submittedName>
        <fullName evidence="1">Uncharacterized protein</fullName>
    </submittedName>
</protein>
<reference evidence="1" key="1">
    <citation type="journal article" date="2018" name="Genome Biol.">
        <title>SKESA: strategic k-mer extension for scrupulous assemblies.</title>
        <authorList>
            <person name="Souvorov A."/>
            <person name="Agarwala R."/>
            <person name="Lipman D.J."/>
        </authorList>
    </citation>
    <scope>NUCLEOTIDE SEQUENCE</scope>
    <source>
        <strain evidence="1">BCW_3452</strain>
    </source>
</reference>
<name>A0A8H9N1V5_VIBVL</name>
<dbReference type="AlphaFoldDB" id="A0A8H9N1V5"/>
<comment type="caution">
    <text evidence="1">The sequence shown here is derived from an EMBL/GenBank/DDBJ whole genome shotgun (WGS) entry which is preliminary data.</text>
</comment>
<accession>A0A8H9N1V5</accession>
<reference evidence="1" key="2">
    <citation type="submission" date="2019-01" db="EMBL/GenBank/DDBJ databases">
        <authorList>
            <consortium name="NCBI Pathogen Detection Project"/>
        </authorList>
    </citation>
    <scope>NUCLEOTIDE SEQUENCE</scope>
    <source>
        <strain evidence="1">BCW_3452</strain>
    </source>
</reference>
<gene>
    <name evidence="1" type="ORF">I7730_16050</name>
</gene>
<organism evidence="1">
    <name type="scientific">Vibrio vulnificus</name>
    <dbReference type="NCBI Taxonomy" id="672"/>
    <lineage>
        <taxon>Bacteria</taxon>
        <taxon>Pseudomonadati</taxon>
        <taxon>Pseudomonadota</taxon>
        <taxon>Gammaproteobacteria</taxon>
        <taxon>Vibrionales</taxon>
        <taxon>Vibrionaceae</taxon>
        <taxon>Vibrio</taxon>
    </lineage>
</organism>
<dbReference type="EMBL" id="DACRBY010000020">
    <property type="protein sequence ID" value="HAS8541296.1"/>
    <property type="molecule type" value="Genomic_DNA"/>
</dbReference>
<dbReference type="Proteomes" id="UP000863257">
    <property type="component" value="Unassembled WGS sequence"/>
</dbReference>